<protein>
    <recommendedName>
        <fullName evidence="3">EVE domain-containing protein</fullName>
    </recommendedName>
</protein>
<comment type="caution">
    <text evidence="1">The sequence shown here is derived from an EMBL/GenBank/DDBJ whole genome shotgun (WGS) entry which is preliminary data.</text>
</comment>
<evidence type="ECO:0000313" key="1">
    <source>
        <dbReference type="EMBL" id="MDV6232973.1"/>
    </source>
</evidence>
<organism evidence="1 2">
    <name type="scientific">Rhodococcus cercidiphylli</name>
    <dbReference type="NCBI Taxonomy" id="489916"/>
    <lineage>
        <taxon>Bacteria</taxon>
        <taxon>Bacillati</taxon>
        <taxon>Actinomycetota</taxon>
        <taxon>Actinomycetes</taxon>
        <taxon>Mycobacteriales</taxon>
        <taxon>Nocardiaceae</taxon>
        <taxon>Rhodococcus</taxon>
    </lineage>
</organism>
<evidence type="ECO:0008006" key="3">
    <source>
        <dbReference type="Google" id="ProtNLM"/>
    </source>
</evidence>
<evidence type="ECO:0000313" key="2">
    <source>
        <dbReference type="Proteomes" id="UP001185899"/>
    </source>
</evidence>
<dbReference type="InterPro" id="IPR015947">
    <property type="entry name" value="PUA-like_sf"/>
</dbReference>
<accession>A0ABU4B3D4</accession>
<reference evidence="1 2" key="1">
    <citation type="submission" date="2023-10" db="EMBL/GenBank/DDBJ databases">
        <title>Development of a sustainable strategy for remediation of hydrocarbon-contaminated territories based on the waste exchange concept.</title>
        <authorList>
            <person name="Krivoruchko A."/>
        </authorList>
    </citation>
    <scope>NUCLEOTIDE SEQUENCE [LARGE SCALE GENOMIC DNA]</scope>
    <source>
        <strain evidence="1 2">IEGM 1322</strain>
    </source>
</reference>
<dbReference type="EMBL" id="JAWLKE010000008">
    <property type="protein sequence ID" value="MDV6232973.1"/>
    <property type="molecule type" value="Genomic_DNA"/>
</dbReference>
<gene>
    <name evidence="1" type="ORF">R3P95_20665</name>
</gene>
<keyword evidence="2" id="KW-1185">Reference proteome</keyword>
<dbReference type="Proteomes" id="UP001185899">
    <property type="component" value="Unassembled WGS sequence"/>
</dbReference>
<sequence>MLPSTPDVLAIVHAVQSNDAVAQFFITMTIMTARAITDRTLGAWVIKCNPHKTDLAPMVDAGRAHEQWCVADNYRTRLMAPGQPVLFWVSTHARRGIWGAGTLTGSPVPGPQWKVSTDITLFDEPILASDIQCIAELSTLEVFRSPQQSNPSWVDVSAWATIRPMLPAS</sequence>
<proteinExistence type="predicted"/>
<name>A0ABU4B3D4_9NOCA</name>
<dbReference type="RefSeq" id="WP_317549302.1">
    <property type="nucleotide sequence ID" value="NZ_JAWLKE010000008.1"/>
</dbReference>
<dbReference type="SUPFAM" id="SSF88697">
    <property type="entry name" value="PUA domain-like"/>
    <property type="match status" value="1"/>
</dbReference>